<dbReference type="InterPro" id="IPR005053">
    <property type="entry name" value="MobA_MobL"/>
</dbReference>
<dbReference type="InterPro" id="IPR040677">
    <property type="entry name" value="LPD7"/>
</dbReference>
<evidence type="ECO:0000313" key="7">
    <source>
        <dbReference type="Proteomes" id="UP001239782"/>
    </source>
</evidence>
<dbReference type="Gene3D" id="3.30.930.30">
    <property type="match status" value="1"/>
</dbReference>
<organism evidence="6 7">
    <name type="scientific">Pleionea litopenaei</name>
    <dbReference type="NCBI Taxonomy" id="3070815"/>
    <lineage>
        <taxon>Bacteria</taxon>
        <taxon>Pseudomonadati</taxon>
        <taxon>Pseudomonadota</taxon>
        <taxon>Gammaproteobacteria</taxon>
        <taxon>Oceanospirillales</taxon>
        <taxon>Pleioneaceae</taxon>
        <taxon>Pleionea</taxon>
    </lineage>
</organism>
<keyword evidence="7" id="KW-1185">Reference proteome</keyword>
<feature type="domain" description="Large polyvalent protein-associated" evidence="5">
    <location>
        <begin position="334"/>
        <end position="422"/>
    </location>
</feature>
<evidence type="ECO:0000259" key="5">
    <source>
        <dbReference type="Pfam" id="PF18821"/>
    </source>
</evidence>
<evidence type="ECO:0000313" key="6">
    <source>
        <dbReference type="EMBL" id="WMS85615.1"/>
    </source>
</evidence>
<dbReference type="RefSeq" id="WP_309200768.1">
    <property type="nucleotide sequence ID" value="NZ_CP133548.1"/>
</dbReference>
<dbReference type="Pfam" id="PF18821">
    <property type="entry name" value="LPD7"/>
    <property type="match status" value="1"/>
</dbReference>
<dbReference type="AlphaFoldDB" id="A0AA51X615"/>
<evidence type="ECO:0000256" key="3">
    <source>
        <dbReference type="SAM" id="MobiDB-lite"/>
    </source>
</evidence>
<feature type="region of interest" description="Disordered" evidence="3">
    <location>
        <begin position="430"/>
        <end position="479"/>
    </location>
</feature>
<keyword evidence="2" id="KW-0184">Conjugation</keyword>
<evidence type="ECO:0000259" key="4">
    <source>
        <dbReference type="Pfam" id="PF03389"/>
    </source>
</evidence>
<reference evidence="6 7" key="1">
    <citation type="submission" date="2023-08" db="EMBL/GenBank/DDBJ databases">
        <title>Pleionea litopenaei sp. nov., isolated from stomach of juvenile Litopenaeus vannamei.</title>
        <authorList>
            <person name="Rho A.M."/>
            <person name="Hwang C.Y."/>
        </authorList>
    </citation>
    <scope>NUCLEOTIDE SEQUENCE [LARGE SCALE GENOMIC DNA]</scope>
    <source>
        <strain evidence="6 7">HL-JVS1</strain>
    </source>
</reference>
<dbReference type="Pfam" id="PF03389">
    <property type="entry name" value="MobA_MobL"/>
    <property type="match status" value="1"/>
</dbReference>
<protein>
    <submittedName>
        <fullName evidence="6">MobA/MobL family protein</fullName>
    </submittedName>
</protein>
<evidence type="ECO:0000256" key="1">
    <source>
        <dbReference type="ARBA" id="ARBA00010873"/>
    </source>
</evidence>
<comment type="similarity">
    <text evidence="1">Belongs to the MobA/MobL family.</text>
</comment>
<sequence length="479" mass="54095">MAIFYLKTIPVSRSKGQSATAGSAYRAGEKITDQRTGQVHDYTNKSGIVETMLFNNFDLTREELWNMSELSNTRKNSRVAREFQVALPHELGRENHKKILEQYANMLVRRYGVAVDIAIHSPGREGDHRNVHAHIYCTTKVMQNGQLKTKSLLELSDTDLRKMGHMVGKKQVKFCRAYWQRCVNSEFRKLGMSERIYHRSNEDRKLSRIPQVHVGPHGTLLARRGKGHLSDEWQINQAIIAYNNVISIDDARKNTMQNTPTQATKNTAQTTKAAAQISGLAASLDAAEEARILAHKSADFQQKQKATDVDSARWKPANIDPQKGAVIDMFQQDSQGVYRWTKGKSEGQEAFRDTGKSIHSQTINSWALAAELELAKQKKDAGEWKEIRAFGSEEYRRAVWIQGQTMGIQVEGYKPTTQELAKYALQPSQGLAGDQKSIPKNTFSAEAKFQNKFDNQEPEQTNSSMAEANTQRHSRSPKV</sequence>
<name>A0AA51X615_9GAMM</name>
<dbReference type="EMBL" id="CP133548">
    <property type="protein sequence ID" value="WMS85615.1"/>
    <property type="molecule type" value="Genomic_DNA"/>
</dbReference>
<feature type="compositionally biased region" description="Polar residues" evidence="3">
    <location>
        <begin position="458"/>
        <end position="471"/>
    </location>
</feature>
<dbReference type="Proteomes" id="UP001239782">
    <property type="component" value="Chromosome"/>
</dbReference>
<proteinExistence type="inferred from homology"/>
<evidence type="ECO:0000256" key="2">
    <source>
        <dbReference type="ARBA" id="ARBA00022971"/>
    </source>
</evidence>
<feature type="domain" description="MobA/MobL protein" evidence="4">
    <location>
        <begin position="17"/>
        <end position="222"/>
    </location>
</feature>
<gene>
    <name evidence="6" type="ORF">Q9312_10360</name>
</gene>
<accession>A0AA51X615</accession>
<dbReference type="KEGG" id="plei:Q9312_10360"/>